<gene>
    <name evidence="2" type="ORF">DUI87_04807</name>
</gene>
<proteinExistence type="predicted"/>
<evidence type="ECO:0000256" key="1">
    <source>
        <dbReference type="SAM" id="MobiDB-lite"/>
    </source>
</evidence>
<name>A0A3M0L7A1_HIRRU</name>
<evidence type="ECO:0000313" key="3">
    <source>
        <dbReference type="Proteomes" id="UP000269221"/>
    </source>
</evidence>
<feature type="region of interest" description="Disordered" evidence="1">
    <location>
        <begin position="1"/>
        <end position="55"/>
    </location>
</feature>
<organism evidence="2 3">
    <name type="scientific">Hirundo rustica rustica</name>
    <dbReference type="NCBI Taxonomy" id="333673"/>
    <lineage>
        <taxon>Eukaryota</taxon>
        <taxon>Metazoa</taxon>
        <taxon>Chordata</taxon>
        <taxon>Craniata</taxon>
        <taxon>Vertebrata</taxon>
        <taxon>Euteleostomi</taxon>
        <taxon>Archelosauria</taxon>
        <taxon>Archosauria</taxon>
        <taxon>Dinosauria</taxon>
        <taxon>Saurischia</taxon>
        <taxon>Theropoda</taxon>
        <taxon>Coelurosauria</taxon>
        <taxon>Aves</taxon>
        <taxon>Neognathae</taxon>
        <taxon>Neoaves</taxon>
        <taxon>Telluraves</taxon>
        <taxon>Australaves</taxon>
        <taxon>Passeriformes</taxon>
        <taxon>Sylvioidea</taxon>
        <taxon>Hirundinidae</taxon>
        <taxon>Hirundo</taxon>
    </lineage>
</organism>
<comment type="caution">
    <text evidence="2">The sequence shown here is derived from an EMBL/GenBank/DDBJ whole genome shotgun (WGS) entry which is preliminary data.</text>
</comment>
<sequence length="133" mass="14325">MFPERCPAPASRPGDTPWRADGRETELKGNGEPAAAFRAGNDPYQQQGSPASDCPEKMWSALESLEASKNDPYQQQVWYEEGSPTSDCPEKLWDALESLGSLPTAGLVPSGIAHLRLSQEDVESPGIPGGIQK</sequence>
<keyword evidence="3" id="KW-1185">Reference proteome</keyword>
<accession>A0A3M0L7A1</accession>
<dbReference type="Proteomes" id="UP000269221">
    <property type="component" value="Unassembled WGS sequence"/>
</dbReference>
<dbReference type="AlphaFoldDB" id="A0A3M0L7A1"/>
<protein>
    <submittedName>
        <fullName evidence="2">Uncharacterized protein</fullName>
    </submittedName>
</protein>
<reference evidence="2 3" key="1">
    <citation type="submission" date="2018-07" db="EMBL/GenBank/DDBJ databases">
        <title>A high quality draft genome assembly of the barn swallow (H. rustica rustica).</title>
        <authorList>
            <person name="Formenti G."/>
            <person name="Chiara M."/>
            <person name="Poveda L."/>
            <person name="Francoijs K.-J."/>
            <person name="Bonisoli-Alquati A."/>
            <person name="Canova L."/>
            <person name="Gianfranceschi L."/>
            <person name="Horner D.S."/>
            <person name="Saino N."/>
        </authorList>
    </citation>
    <scope>NUCLEOTIDE SEQUENCE [LARGE SCALE GENOMIC DNA]</scope>
    <source>
        <strain evidence="2">Chelidonia</strain>
        <tissue evidence="2">Blood</tissue>
    </source>
</reference>
<evidence type="ECO:0000313" key="2">
    <source>
        <dbReference type="EMBL" id="RMC18910.1"/>
    </source>
</evidence>
<feature type="compositionally biased region" description="Basic and acidic residues" evidence="1">
    <location>
        <begin position="18"/>
        <end position="29"/>
    </location>
</feature>
<dbReference type="EMBL" id="QRBI01000096">
    <property type="protein sequence ID" value="RMC18910.1"/>
    <property type="molecule type" value="Genomic_DNA"/>
</dbReference>